<accession>A0A975GV80</accession>
<evidence type="ECO:0000256" key="1">
    <source>
        <dbReference type="ARBA" id="ARBA00004496"/>
    </source>
</evidence>
<dbReference type="EC" id="2.7.7.7" evidence="3 13"/>
<reference evidence="16" key="1">
    <citation type="submission" date="2020-09" db="EMBL/GenBank/DDBJ databases">
        <title>Brevundimonas sp. LVF2 isolated from a puddle in Goettingen, Germany.</title>
        <authorList>
            <person name="Friedrich I."/>
            <person name="Klassen A."/>
            <person name="Hannes N."/>
            <person name="Schneider D."/>
            <person name="Hertel R."/>
            <person name="Daniel R."/>
        </authorList>
    </citation>
    <scope>NUCLEOTIDE SEQUENCE</scope>
    <source>
        <strain evidence="16">LVF2</strain>
    </source>
</reference>
<evidence type="ECO:0000256" key="8">
    <source>
        <dbReference type="ARBA" id="ARBA00022705"/>
    </source>
</evidence>
<dbReference type="CDD" id="cd07434">
    <property type="entry name" value="PHP_PolIIIA_DnaE2"/>
    <property type="match status" value="1"/>
</dbReference>
<comment type="similarity">
    <text evidence="2 13">Belongs to the DNA polymerase type-C family. DnaE2 subfamily.</text>
</comment>
<comment type="subcellular location">
    <subcellularLocation>
        <location evidence="1 13">Cytoplasm</location>
    </subcellularLocation>
</comment>
<keyword evidence="7 13" id="KW-0548">Nucleotidyltransferase</keyword>
<dbReference type="GO" id="GO:0006260">
    <property type="term" value="P:DNA replication"/>
    <property type="evidence" value="ECO:0007669"/>
    <property type="project" value="UniProtKB-KW"/>
</dbReference>
<dbReference type="Pfam" id="PF17657">
    <property type="entry name" value="DNA_pol3_finger"/>
    <property type="match status" value="1"/>
</dbReference>
<dbReference type="InterPro" id="IPR023073">
    <property type="entry name" value="DnaE2"/>
</dbReference>
<feature type="domain" description="Polymerase/histidinol phosphatase N-terminal" evidence="15">
    <location>
        <begin position="7"/>
        <end position="74"/>
    </location>
</feature>
<dbReference type="SMART" id="SM00481">
    <property type="entry name" value="POLIIIAc"/>
    <property type="match status" value="1"/>
</dbReference>
<evidence type="ECO:0000256" key="10">
    <source>
        <dbReference type="ARBA" id="ARBA00022932"/>
    </source>
</evidence>
<dbReference type="GO" id="GO:0005737">
    <property type="term" value="C:cytoplasm"/>
    <property type="evidence" value="ECO:0007669"/>
    <property type="project" value="UniProtKB-SubCell"/>
</dbReference>
<dbReference type="Pfam" id="PF07733">
    <property type="entry name" value="DNA_pol3_alpha"/>
    <property type="match status" value="1"/>
</dbReference>
<keyword evidence="9 13" id="KW-0227">DNA damage</keyword>
<evidence type="ECO:0000256" key="6">
    <source>
        <dbReference type="ARBA" id="ARBA00022679"/>
    </source>
</evidence>
<evidence type="ECO:0000256" key="11">
    <source>
        <dbReference type="ARBA" id="ARBA00023204"/>
    </source>
</evidence>
<dbReference type="EMBL" id="CP062222">
    <property type="protein sequence ID" value="QTC91106.1"/>
    <property type="molecule type" value="Genomic_DNA"/>
</dbReference>
<dbReference type="InterPro" id="IPR003141">
    <property type="entry name" value="Pol/His_phosphatase_N"/>
</dbReference>
<keyword evidence="6 13" id="KW-0808">Transferase</keyword>
<dbReference type="KEGG" id="bgoe:IFJ75_18175"/>
<dbReference type="CDD" id="cd04485">
    <property type="entry name" value="DnaE_OBF"/>
    <property type="match status" value="1"/>
</dbReference>
<keyword evidence="17" id="KW-1185">Reference proteome</keyword>
<dbReference type="InterPro" id="IPR004805">
    <property type="entry name" value="DnaE2/DnaE/PolC"/>
</dbReference>
<dbReference type="NCBIfam" id="TIGR00594">
    <property type="entry name" value="polc"/>
    <property type="match status" value="1"/>
</dbReference>
<dbReference type="GO" id="GO:0008408">
    <property type="term" value="F:3'-5' exonuclease activity"/>
    <property type="evidence" value="ECO:0007669"/>
    <property type="project" value="InterPro"/>
</dbReference>
<dbReference type="InterPro" id="IPR040982">
    <property type="entry name" value="DNA_pol3_finger"/>
</dbReference>
<evidence type="ECO:0000256" key="9">
    <source>
        <dbReference type="ARBA" id="ARBA00022763"/>
    </source>
</evidence>
<organism evidence="16 17">
    <name type="scientific">Brevundimonas goettingensis</name>
    <dbReference type="NCBI Taxonomy" id="2774190"/>
    <lineage>
        <taxon>Bacteria</taxon>
        <taxon>Pseudomonadati</taxon>
        <taxon>Pseudomonadota</taxon>
        <taxon>Alphaproteobacteria</taxon>
        <taxon>Caulobacterales</taxon>
        <taxon>Caulobacteraceae</taxon>
        <taxon>Brevundimonas</taxon>
    </lineage>
</organism>
<dbReference type="Pfam" id="PF02811">
    <property type="entry name" value="PHP"/>
    <property type="match status" value="1"/>
</dbReference>
<dbReference type="PANTHER" id="PTHR32294:SF4">
    <property type="entry name" value="ERROR-PRONE DNA POLYMERASE"/>
    <property type="match status" value="1"/>
</dbReference>
<dbReference type="Proteomes" id="UP000663918">
    <property type="component" value="Chromosome"/>
</dbReference>
<dbReference type="InterPro" id="IPR004013">
    <property type="entry name" value="PHP_dom"/>
</dbReference>
<keyword evidence="11 13" id="KW-0234">DNA repair</keyword>
<dbReference type="InterPro" id="IPR029460">
    <property type="entry name" value="DNAPol_HHH"/>
</dbReference>
<evidence type="ECO:0000256" key="4">
    <source>
        <dbReference type="ARBA" id="ARBA00017273"/>
    </source>
</evidence>
<dbReference type="InterPro" id="IPR004365">
    <property type="entry name" value="NA-bd_OB_tRNA"/>
</dbReference>
<dbReference type="Gene3D" id="1.10.150.870">
    <property type="match status" value="1"/>
</dbReference>
<dbReference type="Pfam" id="PF01336">
    <property type="entry name" value="tRNA_anti-codon"/>
    <property type="match status" value="1"/>
</dbReference>
<keyword evidence="8 13" id="KW-0235">DNA replication</keyword>
<dbReference type="PANTHER" id="PTHR32294">
    <property type="entry name" value="DNA POLYMERASE III SUBUNIT ALPHA"/>
    <property type="match status" value="1"/>
</dbReference>
<dbReference type="GO" id="GO:0006281">
    <property type="term" value="P:DNA repair"/>
    <property type="evidence" value="ECO:0007669"/>
    <property type="project" value="UniProtKB-UniRule"/>
</dbReference>
<evidence type="ECO:0000313" key="17">
    <source>
        <dbReference type="Proteomes" id="UP000663918"/>
    </source>
</evidence>
<gene>
    <name evidence="13" type="primary">dnaE2</name>
    <name evidence="16" type="ORF">IFJ75_18175</name>
</gene>
<dbReference type="HAMAP" id="MF_01902">
    <property type="entry name" value="DNApol_error_prone"/>
    <property type="match status" value="1"/>
</dbReference>
<evidence type="ECO:0000256" key="3">
    <source>
        <dbReference type="ARBA" id="ARBA00012417"/>
    </source>
</evidence>
<dbReference type="AlphaFoldDB" id="A0A975GV80"/>
<evidence type="ECO:0000313" key="16">
    <source>
        <dbReference type="EMBL" id="QTC91106.1"/>
    </source>
</evidence>
<dbReference type="GO" id="GO:0003676">
    <property type="term" value="F:nucleic acid binding"/>
    <property type="evidence" value="ECO:0007669"/>
    <property type="project" value="InterPro"/>
</dbReference>
<evidence type="ECO:0000256" key="12">
    <source>
        <dbReference type="ARBA" id="ARBA00049244"/>
    </source>
</evidence>
<keyword evidence="10 13" id="KW-0239">DNA-directed DNA polymerase</keyword>
<comment type="function">
    <text evidence="13">DNA polymerase involved in damage-induced mutagenesis and translesion synthesis (TLS). It is not the major replicative DNA polymerase.</text>
</comment>
<evidence type="ECO:0000256" key="2">
    <source>
        <dbReference type="ARBA" id="ARBA00007391"/>
    </source>
</evidence>
<evidence type="ECO:0000256" key="13">
    <source>
        <dbReference type="HAMAP-Rule" id="MF_01902"/>
    </source>
</evidence>
<dbReference type="Pfam" id="PF14579">
    <property type="entry name" value="HHH_6"/>
    <property type="match status" value="1"/>
</dbReference>
<dbReference type="GO" id="GO:0003887">
    <property type="term" value="F:DNA-directed DNA polymerase activity"/>
    <property type="evidence" value="ECO:0007669"/>
    <property type="project" value="UniProtKB-UniRule"/>
</dbReference>
<dbReference type="NCBIfam" id="NF004225">
    <property type="entry name" value="PRK05672.1"/>
    <property type="match status" value="1"/>
</dbReference>
<name>A0A975GV80_9CAUL</name>
<evidence type="ECO:0000256" key="5">
    <source>
        <dbReference type="ARBA" id="ARBA00022490"/>
    </source>
</evidence>
<comment type="catalytic activity">
    <reaction evidence="12 13">
        <text>DNA(n) + a 2'-deoxyribonucleoside 5'-triphosphate = DNA(n+1) + diphosphate</text>
        <dbReference type="Rhea" id="RHEA:22508"/>
        <dbReference type="Rhea" id="RHEA-COMP:17339"/>
        <dbReference type="Rhea" id="RHEA-COMP:17340"/>
        <dbReference type="ChEBI" id="CHEBI:33019"/>
        <dbReference type="ChEBI" id="CHEBI:61560"/>
        <dbReference type="ChEBI" id="CHEBI:173112"/>
        <dbReference type="EC" id="2.7.7.7"/>
    </reaction>
</comment>
<evidence type="ECO:0000256" key="7">
    <source>
        <dbReference type="ARBA" id="ARBA00022695"/>
    </source>
</evidence>
<protein>
    <recommendedName>
        <fullName evidence="4 13">Error-prone DNA polymerase</fullName>
        <ecNumber evidence="3 13">2.7.7.7</ecNumber>
    </recommendedName>
</protein>
<feature type="region of interest" description="Disordered" evidence="14">
    <location>
        <begin position="1086"/>
        <end position="1122"/>
    </location>
</feature>
<keyword evidence="5 13" id="KW-0963">Cytoplasm</keyword>
<dbReference type="InterPro" id="IPR011708">
    <property type="entry name" value="DNA_pol3_alpha_NTPase_dom"/>
</dbReference>
<evidence type="ECO:0000256" key="14">
    <source>
        <dbReference type="SAM" id="MobiDB-lite"/>
    </source>
</evidence>
<dbReference type="Gene3D" id="3.20.20.140">
    <property type="entry name" value="Metal-dependent hydrolases"/>
    <property type="match status" value="1"/>
</dbReference>
<proteinExistence type="inferred from homology"/>
<evidence type="ECO:0000259" key="15">
    <source>
        <dbReference type="SMART" id="SM00481"/>
    </source>
</evidence>
<sequence length="1122" mass="124632">MWSGQYAELGVMTNFSFLEGASHPGEQMIQAKALGLAAVGVADRNTLAGMVRALMGAEDQDIPLVVGCRLGFLDGTELIVFPRDRPAYGRLCRLLTLGKSEILPDPAAAPSASNVIGFPGGEAHAEVEAEDPAQARTTKGETRLTFDQAVAFGEGMIALAVAPIVPDAAFEARLKDWRTRWPDTLYLAAQPLWRGDDRARLNRLAAMAERTGAPLIATNAVLYHHPDRRPLQDVLTCIREGTTIDAAGVRLQSNAERHLRGPAAMARLFRGHEAALERTIEVVEACRFSLRELSYDYPDEPVPPGWSPQGWLIRLTCRGARKKWPDGVPTKVVETIRKELRLVRERKYAPYFLTVHDVVAWARDPERNILCQGRGSAANSVICFCLEVTNVDPTRQDMLIERFISSERSEPPDIDVDFEHERRELVMQYVYDRYGRDRAGIVATIIHYRPRSAIRDVGKALGMTEDVTARMADTVWGSYGDAVKDDHVDQTGLDRDDARMALALQLTAELIKFPRHLSQHVGGFVLSQGPLVEIVPIGNAVMEKRTFIEWDKDDIDHLKLMKVDVLALGMLTAMKRAFAMIEDSYNRTLALDTVPKEAPEVYDMLCKADSLGVFQVESRAQMAMLPRLQPKEFYDLVVQVAIVRPGPIQGGMVHPYLKRRLERREHEARHGPGSYRFEMPGSRENPQELAYVLRKTLGVPLFQEQAMKIAMVAAEFTGKDANGLRRAMATFRHMGTIGHYEEMMINGMVRRGYEPDFARRCFDQIKGFGEYGFPESHACSFAHIVYVSAWVKCVYPEVFTACLLNSQPMGFYAPAQLVRDAREHGVEVRHPDVNASDWDATLEKRGEGERRALRLGFRAIDGFRKEWAGRIGEERAQAPFADLEDLRLRAKLPPAALDKLAEADAFGSLKLSRRQGLWAAKGAPPASGAPLFAAMGLSEADGRPPEALPELSQGEEVVGDYQTIRLSLKGHPVSFLRERLRQAGALTALDYQSAPAGRRVAVGGVVLVRQRPGSAKGVVFLTLEDETGVANLVVWPDVFERLRPVAMGARMVLAKGRIQRAEGVSHLVVEDLIDWTPMLGCISEDGVVSPDEARGSGHSPTGPNRRRHPRDVRILPGSRDFH</sequence>